<keyword evidence="1" id="KW-1133">Transmembrane helix</keyword>
<keyword evidence="3" id="KW-1185">Reference proteome</keyword>
<accession>A0A7J9B740</accession>
<comment type="caution">
    <text evidence="2">The sequence shown here is derived from an EMBL/GenBank/DDBJ whole genome shotgun (WGS) entry which is preliminary data.</text>
</comment>
<evidence type="ECO:0000256" key="1">
    <source>
        <dbReference type="SAM" id="Phobius"/>
    </source>
</evidence>
<gene>
    <name evidence="2" type="ORF">Gogos_016200</name>
</gene>
<organism evidence="2 3">
    <name type="scientific">Gossypium gossypioides</name>
    <name type="common">Mexican cotton</name>
    <name type="synonym">Selera gossypioides</name>
    <dbReference type="NCBI Taxonomy" id="34282"/>
    <lineage>
        <taxon>Eukaryota</taxon>
        <taxon>Viridiplantae</taxon>
        <taxon>Streptophyta</taxon>
        <taxon>Embryophyta</taxon>
        <taxon>Tracheophyta</taxon>
        <taxon>Spermatophyta</taxon>
        <taxon>Magnoliopsida</taxon>
        <taxon>eudicotyledons</taxon>
        <taxon>Gunneridae</taxon>
        <taxon>Pentapetalae</taxon>
        <taxon>rosids</taxon>
        <taxon>malvids</taxon>
        <taxon>Malvales</taxon>
        <taxon>Malvaceae</taxon>
        <taxon>Malvoideae</taxon>
        <taxon>Gossypium</taxon>
    </lineage>
</organism>
<sequence length="64" mass="7242">MKTTRTHIFNFPKELFNFFQQVILGIIVITFYAPILFRTIGQCETVSLMPATVTSLVGTIATFI</sequence>
<reference evidence="2 3" key="1">
    <citation type="journal article" date="2019" name="Genome Biol. Evol.">
        <title>Insights into the evolution of the New World diploid cottons (Gossypium, subgenus Houzingenia) based on genome sequencing.</title>
        <authorList>
            <person name="Grover C.E."/>
            <person name="Arick M.A. 2nd"/>
            <person name="Thrash A."/>
            <person name="Conover J.L."/>
            <person name="Sanders W.S."/>
            <person name="Peterson D.G."/>
            <person name="Frelichowski J.E."/>
            <person name="Scheffler J.A."/>
            <person name="Scheffler B.E."/>
            <person name="Wendel J.F."/>
        </authorList>
    </citation>
    <scope>NUCLEOTIDE SEQUENCE [LARGE SCALE GENOMIC DNA]</scope>
    <source>
        <strain evidence="2">5</strain>
        <tissue evidence="2">Leaf</tissue>
    </source>
</reference>
<protein>
    <submittedName>
        <fullName evidence="2">Uncharacterized protein</fullName>
    </submittedName>
</protein>
<name>A0A7J9B740_GOSGO</name>
<proteinExistence type="predicted"/>
<evidence type="ECO:0000313" key="2">
    <source>
        <dbReference type="EMBL" id="MBA0732088.1"/>
    </source>
</evidence>
<dbReference type="AlphaFoldDB" id="A0A7J9B740"/>
<keyword evidence="1" id="KW-0812">Transmembrane</keyword>
<feature type="transmembrane region" description="Helical" evidence="1">
    <location>
        <begin position="18"/>
        <end position="37"/>
    </location>
</feature>
<evidence type="ECO:0000313" key="3">
    <source>
        <dbReference type="Proteomes" id="UP000593579"/>
    </source>
</evidence>
<dbReference type="Proteomes" id="UP000593579">
    <property type="component" value="Unassembled WGS sequence"/>
</dbReference>
<dbReference type="EMBL" id="JABEZY010000001">
    <property type="protein sequence ID" value="MBA0732088.1"/>
    <property type="molecule type" value="Genomic_DNA"/>
</dbReference>
<keyword evidence="1" id="KW-0472">Membrane</keyword>